<feature type="compositionally biased region" description="Polar residues" evidence="1">
    <location>
        <begin position="104"/>
        <end position="122"/>
    </location>
</feature>
<proteinExistence type="predicted"/>
<protein>
    <submittedName>
        <fullName evidence="2">Uncharacterized protein</fullName>
    </submittedName>
</protein>
<keyword evidence="3" id="KW-1185">Reference proteome</keyword>
<dbReference type="AlphaFoldDB" id="A0A4Z2CRN4"/>
<dbReference type="STRING" id="6182.A0A4Z2CRN4"/>
<organism evidence="2 3">
    <name type="scientific">Schistosoma japonicum</name>
    <name type="common">Blood fluke</name>
    <dbReference type="NCBI Taxonomy" id="6182"/>
    <lineage>
        <taxon>Eukaryota</taxon>
        <taxon>Metazoa</taxon>
        <taxon>Spiralia</taxon>
        <taxon>Lophotrochozoa</taxon>
        <taxon>Platyhelminthes</taxon>
        <taxon>Trematoda</taxon>
        <taxon>Digenea</taxon>
        <taxon>Strigeidida</taxon>
        <taxon>Schistosomatoidea</taxon>
        <taxon>Schistosomatidae</taxon>
        <taxon>Schistosoma</taxon>
    </lineage>
</organism>
<name>A0A4Z2CRN4_SCHJA</name>
<evidence type="ECO:0000256" key="1">
    <source>
        <dbReference type="SAM" id="MobiDB-lite"/>
    </source>
</evidence>
<accession>A0A4Z2CRN4</accession>
<gene>
    <name evidence="2" type="ORF">EWB00_008115</name>
</gene>
<comment type="caution">
    <text evidence="2">The sequence shown here is derived from an EMBL/GenBank/DDBJ whole genome shotgun (WGS) entry which is preliminary data.</text>
</comment>
<feature type="region of interest" description="Disordered" evidence="1">
    <location>
        <begin position="92"/>
        <end position="122"/>
    </location>
</feature>
<reference evidence="2 3" key="1">
    <citation type="submission" date="2019-03" db="EMBL/GenBank/DDBJ databases">
        <title>An improved genome assembly of the fluke Schistosoma japonicum.</title>
        <authorList>
            <person name="Hu W."/>
            <person name="Luo F."/>
            <person name="Yin M."/>
            <person name="Mo X."/>
            <person name="Sun C."/>
            <person name="Wu Q."/>
            <person name="Zhu B."/>
            <person name="Xiang M."/>
            <person name="Wang J."/>
            <person name="Wang Y."/>
            <person name="Zhang T."/>
            <person name="Xu B."/>
            <person name="Zheng H."/>
            <person name="Feng Z."/>
        </authorList>
    </citation>
    <scope>NUCLEOTIDE SEQUENCE [LARGE SCALE GENOMIC DNA]</scope>
    <source>
        <strain evidence="2">HuSjv2</strain>
        <tissue evidence="2">Worms</tissue>
    </source>
</reference>
<dbReference type="OrthoDB" id="6337960at2759"/>
<dbReference type="EMBL" id="SKCS01000447">
    <property type="protein sequence ID" value="TNN06865.1"/>
    <property type="molecule type" value="Genomic_DNA"/>
</dbReference>
<sequence>MGNYVNYRTPTLTKRKDKHLSPINIPNEHSKVLSIDPRSPSDGIVRTPIQINKDDPRSPSPGVIRTPIGCSGHFAVERLNFLNSETPDGVLTEDDSLHRGDKSSALSDTEVTNNTKNETHIGNTNNRVRLSWLEKPFKRKSLNDSPGLFVRFRQKQNYEKCKTKDQRVCENSVTHTSNIPQANS</sequence>
<dbReference type="EMBL" id="SKCS01000447">
    <property type="protein sequence ID" value="TNN06866.1"/>
    <property type="molecule type" value="Genomic_DNA"/>
</dbReference>
<evidence type="ECO:0000313" key="2">
    <source>
        <dbReference type="EMBL" id="TNN06865.1"/>
    </source>
</evidence>
<dbReference type="Proteomes" id="UP000311919">
    <property type="component" value="Unassembled WGS sequence"/>
</dbReference>
<evidence type="ECO:0000313" key="3">
    <source>
        <dbReference type="Proteomes" id="UP000311919"/>
    </source>
</evidence>